<dbReference type="Gene3D" id="3.90.176.10">
    <property type="entry name" value="Toxin ADP-ribosyltransferase, Chain A, domain 1"/>
    <property type="match status" value="1"/>
</dbReference>
<evidence type="ECO:0000256" key="2">
    <source>
        <dbReference type="ARBA" id="ARBA00022803"/>
    </source>
</evidence>
<dbReference type="SUPFAM" id="SSF56399">
    <property type="entry name" value="ADP-ribosylation"/>
    <property type="match status" value="1"/>
</dbReference>
<feature type="repeat" description="TPR" evidence="3">
    <location>
        <begin position="532"/>
        <end position="565"/>
    </location>
</feature>
<dbReference type="PROSITE" id="PS50293">
    <property type="entry name" value="TPR_REGION"/>
    <property type="match status" value="1"/>
</dbReference>
<dbReference type="Gene3D" id="1.25.40.10">
    <property type="entry name" value="Tetratricopeptide repeat domain"/>
    <property type="match status" value="3"/>
</dbReference>
<dbReference type="EMBL" id="CAJOAY010004830">
    <property type="protein sequence ID" value="CAF4084751.1"/>
    <property type="molecule type" value="Genomic_DNA"/>
</dbReference>
<dbReference type="Proteomes" id="UP000663881">
    <property type="component" value="Unassembled WGS sequence"/>
</dbReference>
<keyword evidence="2 3" id="KW-0802">TPR repeat</keyword>
<keyword evidence="1" id="KW-0677">Repeat</keyword>
<evidence type="ECO:0000313" key="5">
    <source>
        <dbReference type="EMBL" id="CAF4084751.1"/>
    </source>
</evidence>
<evidence type="ECO:0000313" key="4">
    <source>
        <dbReference type="EMBL" id="CAF1381086.1"/>
    </source>
</evidence>
<reference evidence="4" key="1">
    <citation type="submission" date="2021-02" db="EMBL/GenBank/DDBJ databases">
        <authorList>
            <person name="Nowell W R."/>
        </authorList>
    </citation>
    <scope>NUCLEOTIDE SEQUENCE</scope>
</reference>
<feature type="repeat" description="TPR" evidence="3">
    <location>
        <begin position="490"/>
        <end position="523"/>
    </location>
</feature>
<evidence type="ECO:0000256" key="1">
    <source>
        <dbReference type="ARBA" id="ARBA00022737"/>
    </source>
</evidence>
<sequence length="782" mass="90610">MENRISAHSTLLESNDTDEKIDGITVLWFDETIGVDKDSTILMTKLKKLACNCVFITDQTACINYIKSIGKKEKLFFILSGSCAVASVLSLVHPLRQIDSIYIYCFEREKYTHILDEYSKIVDIYIDEDDLLDSLEDEAQLVQQQAETFQFYIQNQKSTRDLEVECGSFLWFKLFSDLIMNMPQDDQQAKDEMVERCKEYYRDNEKKLKSIDEFNREYTPEDALSWYTRPTFVFKLINRALRTEDFEELRTFRFFIVHLSMSIAREHELVKEWIDEITLYRGARMLNEEFGRLKESVGKIISTNGFLSTTQSEAVAITFAGKSTATKQSVIFEIYCNVNQLNDSIKFGDITKFSDCPDEQEFLFELGAIFLIESIEEKVNHYLIKLKATDDGLKIAQEHIENNRKLCELAGGETDWTFGSFLLEIEQYSQAKTYFQTLLKNNVTDNLAFIYYGLGLAENGLGRILEALKYYKKVYHLFLNASPPKVGAFAHLQNTIGDLYRNERNFEYALNCYQEALSLIEKFRDNDYRLTASTHMNIGSIYQETGELQLALAHYMKSFSIKDKCLPEVHRERAASLKSIGVILEEMELFDEALNYYNKALEMKEKSLPNVHRQISSQLTDIGNIYLKQDKVDLALEYYERALKMDESVYANNNGHPDIAVVLNNIGAVYYTKQNYVQALKYMKQGLEMRERHLSIDHPDIGTSFFNIGHVLLDQKEYDDALSYCLKAFNIRIKLYPVEHPNVIKCLQMITLIYNEKGSYDGALDKWGIQVVKIDGEFVLNI</sequence>
<dbReference type="Pfam" id="PF13181">
    <property type="entry name" value="TPR_8"/>
    <property type="match status" value="1"/>
</dbReference>
<dbReference type="PANTHER" id="PTHR45641:SF19">
    <property type="entry name" value="NEPHROCYSTIN-3"/>
    <property type="match status" value="1"/>
</dbReference>
<comment type="caution">
    <text evidence="4">The sequence shown here is derived from an EMBL/GenBank/DDBJ whole genome shotgun (WGS) entry which is preliminary data.</text>
</comment>
<name>A0A815JMQ5_9BILA</name>
<evidence type="ECO:0000256" key="3">
    <source>
        <dbReference type="PROSITE-ProRule" id="PRU00339"/>
    </source>
</evidence>
<feature type="repeat" description="TPR" evidence="3">
    <location>
        <begin position="574"/>
        <end position="607"/>
    </location>
</feature>
<dbReference type="AlphaFoldDB" id="A0A815JMQ5"/>
<accession>A0A815JMQ5</accession>
<protein>
    <submittedName>
        <fullName evidence="4">Uncharacterized protein</fullName>
    </submittedName>
</protein>
<organism evidence="4 6">
    <name type="scientific">Adineta steineri</name>
    <dbReference type="NCBI Taxonomy" id="433720"/>
    <lineage>
        <taxon>Eukaryota</taxon>
        <taxon>Metazoa</taxon>
        <taxon>Spiralia</taxon>
        <taxon>Gnathifera</taxon>
        <taxon>Rotifera</taxon>
        <taxon>Eurotatoria</taxon>
        <taxon>Bdelloidea</taxon>
        <taxon>Adinetida</taxon>
        <taxon>Adinetidae</taxon>
        <taxon>Adineta</taxon>
    </lineage>
</organism>
<dbReference type="InterPro" id="IPR019734">
    <property type="entry name" value="TPR_rpt"/>
</dbReference>
<dbReference type="InterPro" id="IPR011990">
    <property type="entry name" value="TPR-like_helical_dom_sf"/>
</dbReference>
<dbReference type="SUPFAM" id="SSF48452">
    <property type="entry name" value="TPR-like"/>
    <property type="match status" value="2"/>
</dbReference>
<feature type="repeat" description="TPR" evidence="3">
    <location>
        <begin position="616"/>
        <end position="649"/>
    </location>
</feature>
<gene>
    <name evidence="5" type="ORF">OKA104_LOCUS34785</name>
    <name evidence="4" type="ORF">VCS650_LOCUS35408</name>
</gene>
<dbReference type="OrthoDB" id="19588at2759"/>
<dbReference type="PROSITE" id="PS51996">
    <property type="entry name" value="TR_MART"/>
    <property type="match status" value="1"/>
</dbReference>
<dbReference type="PROSITE" id="PS50005">
    <property type="entry name" value="TPR"/>
    <property type="match status" value="5"/>
</dbReference>
<proteinExistence type="predicted"/>
<evidence type="ECO:0000313" key="6">
    <source>
        <dbReference type="Proteomes" id="UP000663891"/>
    </source>
</evidence>
<dbReference type="SMART" id="SM00028">
    <property type="entry name" value="TPR"/>
    <property type="match status" value="7"/>
</dbReference>
<dbReference type="EMBL" id="CAJNON010000801">
    <property type="protein sequence ID" value="CAF1381086.1"/>
    <property type="molecule type" value="Genomic_DNA"/>
</dbReference>
<dbReference type="PANTHER" id="PTHR45641">
    <property type="entry name" value="TETRATRICOPEPTIDE REPEAT PROTEIN (AFU_ORTHOLOGUE AFUA_6G03870)"/>
    <property type="match status" value="1"/>
</dbReference>
<dbReference type="Proteomes" id="UP000663891">
    <property type="component" value="Unassembled WGS sequence"/>
</dbReference>
<dbReference type="Pfam" id="PF13432">
    <property type="entry name" value="TPR_16"/>
    <property type="match status" value="1"/>
</dbReference>
<feature type="repeat" description="TPR" evidence="3">
    <location>
        <begin position="660"/>
        <end position="693"/>
    </location>
</feature>
<dbReference type="Pfam" id="PF13424">
    <property type="entry name" value="TPR_12"/>
    <property type="match status" value="3"/>
</dbReference>